<evidence type="ECO:0000256" key="1">
    <source>
        <dbReference type="SAM" id="Phobius"/>
    </source>
</evidence>
<keyword evidence="1" id="KW-1133">Transmembrane helix</keyword>
<dbReference type="EMBL" id="JAEIOS010000012">
    <property type="protein sequence ID" value="MBI8989507.1"/>
    <property type="molecule type" value="Genomic_DNA"/>
</dbReference>
<reference evidence="2" key="1">
    <citation type="submission" date="2020-12" db="EMBL/GenBank/DDBJ databases">
        <title>Genome public.</title>
        <authorList>
            <person name="Sun Q."/>
        </authorList>
    </citation>
    <scope>NUCLEOTIDE SEQUENCE</scope>
    <source>
        <strain evidence="2">CCM 8863</strain>
    </source>
</reference>
<dbReference type="AlphaFoldDB" id="A0A934I6Z3"/>
<feature type="transmembrane region" description="Helical" evidence="1">
    <location>
        <begin position="26"/>
        <end position="47"/>
    </location>
</feature>
<name>A0A934I6Z3_9CORY</name>
<evidence type="ECO:0000313" key="2">
    <source>
        <dbReference type="EMBL" id="MBI8989507.1"/>
    </source>
</evidence>
<dbReference type="RefSeq" id="WP_198738549.1">
    <property type="nucleotide sequence ID" value="NZ_JAEIOS010000012.1"/>
</dbReference>
<protein>
    <submittedName>
        <fullName evidence="2">Uncharacterized protein</fullName>
    </submittedName>
</protein>
<dbReference type="Proteomes" id="UP000645966">
    <property type="component" value="Unassembled WGS sequence"/>
</dbReference>
<evidence type="ECO:0000313" key="3">
    <source>
        <dbReference type="Proteomes" id="UP000645966"/>
    </source>
</evidence>
<keyword evidence="1" id="KW-0472">Membrane</keyword>
<gene>
    <name evidence="2" type="ORF">JDV75_06995</name>
</gene>
<keyword evidence="3" id="KW-1185">Reference proteome</keyword>
<sequence>MSQALQQEEARTAEHAEIWERGVARWLLITTALAASVVVVGMMAWGWQELFWLELLNDPNNYIETPEGKVLVNDELIDLLEQAGRSVDTAP</sequence>
<accession>A0A934I6Z3</accession>
<keyword evidence="1" id="KW-0812">Transmembrane</keyword>
<organism evidence="2 3">
    <name type="scientific">Corynebacterium meridianum</name>
    <dbReference type="NCBI Taxonomy" id="2765363"/>
    <lineage>
        <taxon>Bacteria</taxon>
        <taxon>Bacillati</taxon>
        <taxon>Actinomycetota</taxon>
        <taxon>Actinomycetes</taxon>
        <taxon>Mycobacteriales</taxon>
        <taxon>Corynebacteriaceae</taxon>
        <taxon>Corynebacterium</taxon>
    </lineage>
</organism>
<comment type="caution">
    <text evidence="2">The sequence shown here is derived from an EMBL/GenBank/DDBJ whole genome shotgun (WGS) entry which is preliminary data.</text>
</comment>
<proteinExistence type="predicted"/>